<dbReference type="Pfam" id="PF00339">
    <property type="entry name" value="Arrestin_N"/>
    <property type="match status" value="1"/>
</dbReference>
<protein>
    <recommendedName>
        <fullName evidence="2">Arrestin C-terminal-like domain-containing protein</fullName>
    </recommendedName>
</protein>
<dbReference type="InterPro" id="IPR050357">
    <property type="entry name" value="Arrestin_domain-protein"/>
</dbReference>
<gene>
    <name evidence="3" type="ORF">UPYG_G00189210</name>
</gene>
<dbReference type="PANTHER" id="PTHR11188">
    <property type="entry name" value="ARRESTIN DOMAIN CONTAINING PROTEIN"/>
    <property type="match status" value="1"/>
</dbReference>
<evidence type="ECO:0000256" key="1">
    <source>
        <dbReference type="ARBA" id="ARBA00005298"/>
    </source>
</evidence>
<comment type="caution">
    <text evidence="3">The sequence shown here is derived from an EMBL/GenBank/DDBJ whole genome shotgun (WGS) entry which is preliminary data.</text>
</comment>
<dbReference type="EMBL" id="JAGEUA010000005">
    <property type="protein sequence ID" value="KAL0979755.1"/>
    <property type="molecule type" value="Genomic_DNA"/>
</dbReference>
<feature type="domain" description="Arrestin C-terminal-like" evidence="2">
    <location>
        <begin position="171"/>
        <end position="296"/>
    </location>
</feature>
<dbReference type="AlphaFoldDB" id="A0ABD0WT52"/>
<dbReference type="SMART" id="SM01017">
    <property type="entry name" value="Arrestin_C"/>
    <property type="match status" value="1"/>
</dbReference>
<dbReference type="PANTHER" id="PTHR11188:SF135">
    <property type="entry name" value="ARRESTIN DOMAIN CONTAINING 3-LIKE-RELATED"/>
    <property type="match status" value="1"/>
</dbReference>
<keyword evidence="4" id="KW-1185">Reference proteome</keyword>
<dbReference type="Proteomes" id="UP001557470">
    <property type="component" value="Unassembled WGS sequence"/>
</dbReference>
<dbReference type="InterPro" id="IPR011022">
    <property type="entry name" value="Arrestin_C-like"/>
</dbReference>
<name>A0ABD0WT52_UMBPY</name>
<dbReference type="Gene3D" id="2.60.40.640">
    <property type="match status" value="2"/>
</dbReference>
<reference evidence="3 4" key="1">
    <citation type="submission" date="2024-06" db="EMBL/GenBank/DDBJ databases">
        <authorList>
            <person name="Pan Q."/>
            <person name="Wen M."/>
            <person name="Jouanno E."/>
            <person name="Zahm M."/>
            <person name="Klopp C."/>
            <person name="Cabau C."/>
            <person name="Louis A."/>
            <person name="Berthelot C."/>
            <person name="Parey E."/>
            <person name="Roest Crollius H."/>
            <person name="Montfort J."/>
            <person name="Robinson-Rechavi M."/>
            <person name="Bouchez O."/>
            <person name="Lampietro C."/>
            <person name="Lopez Roques C."/>
            <person name="Donnadieu C."/>
            <person name="Postlethwait J."/>
            <person name="Bobe J."/>
            <person name="Verreycken H."/>
            <person name="Guiguen Y."/>
        </authorList>
    </citation>
    <scope>NUCLEOTIDE SEQUENCE [LARGE SCALE GENOMIC DNA]</scope>
    <source>
        <strain evidence="3">Up_M1</strain>
        <tissue evidence="3">Testis</tissue>
    </source>
</reference>
<dbReference type="InterPro" id="IPR011021">
    <property type="entry name" value="Arrestin-like_N"/>
</dbReference>
<dbReference type="InterPro" id="IPR014756">
    <property type="entry name" value="Ig_E-set"/>
</dbReference>
<comment type="similarity">
    <text evidence="1">Belongs to the arrestin family.</text>
</comment>
<dbReference type="GO" id="GO:0007399">
    <property type="term" value="P:nervous system development"/>
    <property type="evidence" value="ECO:0007669"/>
    <property type="project" value="UniProtKB-ARBA"/>
</dbReference>
<organism evidence="3 4">
    <name type="scientific">Umbra pygmaea</name>
    <name type="common">Eastern mudminnow</name>
    <dbReference type="NCBI Taxonomy" id="75934"/>
    <lineage>
        <taxon>Eukaryota</taxon>
        <taxon>Metazoa</taxon>
        <taxon>Chordata</taxon>
        <taxon>Craniata</taxon>
        <taxon>Vertebrata</taxon>
        <taxon>Euteleostomi</taxon>
        <taxon>Actinopterygii</taxon>
        <taxon>Neopterygii</taxon>
        <taxon>Teleostei</taxon>
        <taxon>Protacanthopterygii</taxon>
        <taxon>Esociformes</taxon>
        <taxon>Umbridae</taxon>
        <taxon>Umbra</taxon>
    </lineage>
</organism>
<evidence type="ECO:0000313" key="3">
    <source>
        <dbReference type="EMBL" id="KAL0979755.1"/>
    </source>
</evidence>
<accession>A0ABD0WT52</accession>
<evidence type="ECO:0000313" key="4">
    <source>
        <dbReference type="Proteomes" id="UP001557470"/>
    </source>
</evidence>
<proteinExistence type="inferred from homology"/>
<dbReference type="SUPFAM" id="SSF81296">
    <property type="entry name" value="E set domains"/>
    <property type="match status" value="2"/>
</dbReference>
<sequence>MTIKVFSIEYDTINLQNTFTNGDHLTGRITVDVSKNTKIKSITFVAKGKATVRWTERYGPHSTVVYYASEKYFKIEHNILKKGTGNDGEIICPGKHVFPFTFQIPDRNMPCSFKAHPGKIVYSLEAKLHRSMKLAKTARTTFTFISKADMTLPGLMEPQYVTTDKNIVFFASGNIALNMHTERIGYQQGEVLKVTADVINSSTRNVKPIFYFYLKKSFYARGKRKVDTHNLVKEKGESVPSSTKNTVTRFIPIAAELTPSILNCHIIRLEYRLKVVLKVALTKNPEIKLPVIVLPASQTLLLEHPPYNLLSEMNKPVSK</sequence>
<evidence type="ECO:0000259" key="2">
    <source>
        <dbReference type="SMART" id="SM01017"/>
    </source>
</evidence>
<dbReference type="Pfam" id="PF02752">
    <property type="entry name" value="Arrestin_C"/>
    <property type="match status" value="1"/>
</dbReference>
<dbReference type="InterPro" id="IPR014752">
    <property type="entry name" value="Arrestin-like_C"/>
</dbReference>